<sequence length="130" mass="13422">MAHPTVLRLRGGGNCTVSWLSQSTAPGQNQPVDTPSAGPHLKKPDQHASNILPSAPSALPTLSQDPGAIPAGAEGATQDPHNASNAEDNGGSQKPEAGTDGLDAEHRNAMYYATAPLFNSNRGGVMERVF</sequence>
<evidence type="ECO:0000313" key="3">
    <source>
        <dbReference type="Proteomes" id="UP000279259"/>
    </source>
</evidence>
<evidence type="ECO:0000313" key="2">
    <source>
        <dbReference type="EMBL" id="RSH89360.1"/>
    </source>
</evidence>
<gene>
    <name evidence="2" type="ORF">EHS25_002472</name>
</gene>
<name>A0A427YE19_9TREE</name>
<comment type="caution">
    <text evidence="2">The sequence shown here is derived from an EMBL/GenBank/DDBJ whole genome shotgun (WGS) entry which is preliminary data.</text>
</comment>
<feature type="compositionally biased region" description="Polar residues" evidence="1">
    <location>
        <begin position="15"/>
        <end position="33"/>
    </location>
</feature>
<feature type="compositionally biased region" description="Polar residues" evidence="1">
    <location>
        <begin position="79"/>
        <end position="92"/>
    </location>
</feature>
<reference evidence="2 3" key="1">
    <citation type="submission" date="2018-11" db="EMBL/GenBank/DDBJ databases">
        <title>Genome sequence of Saitozyma podzolica DSM 27192.</title>
        <authorList>
            <person name="Aliyu H."/>
            <person name="Gorte O."/>
            <person name="Ochsenreither K."/>
        </authorList>
    </citation>
    <scope>NUCLEOTIDE SEQUENCE [LARGE SCALE GENOMIC DNA]</scope>
    <source>
        <strain evidence="2 3">DSM 27192</strain>
    </source>
</reference>
<dbReference type="EMBL" id="RSCD01000014">
    <property type="protein sequence ID" value="RSH89360.1"/>
    <property type="molecule type" value="Genomic_DNA"/>
</dbReference>
<accession>A0A427YE19</accession>
<dbReference type="Proteomes" id="UP000279259">
    <property type="component" value="Unassembled WGS sequence"/>
</dbReference>
<protein>
    <submittedName>
        <fullName evidence="2">Uncharacterized protein</fullName>
    </submittedName>
</protein>
<proteinExistence type="predicted"/>
<dbReference type="OrthoDB" id="10615180at2759"/>
<keyword evidence="3" id="KW-1185">Reference proteome</keyword>
<evidence type="ECO:0000256" key="1">
    <source>
        <dbReference type="SAM" id="MobiDB-lite"/>
    </source>
</evidence>
<dbReference type="AlphaFoldDB" id="A0A427YE19"/>
<organism evidence="2 3">
    <name type="scientific">Saitozyma podzolica</name>
    <dbReference type="NCBI Taxonomy" id="1890683"/>
    <lineage>
        <taxon>Eukaryota</taxon>
        <taxon>Fungi</taxon>
        <taxon>Dikarya</taxon>
        <taxon>Basidiomycota</taxon>
        <taxon>Agaricomycotina</taxon>
        <taxon>Tremellomycetes</taxon>
        <taxon>Tremellales</taxon>
        <taxon>Trimorphomycetaceae</taxon>
        <taxon>Saitozyma</taxon>
    </lineage>
</organism>
<feature type="region of interest" description="Disordered" evidence="1">
    <location>
        <begin position="1"/>
        <end position="105"/>
    </location>
</feature>